<evidence type="ECO:0000256" key="1">
    <source>
        <dbReference type="ARBA" id="ARBA00010088"/>
    </source>
</evidence>
<accession>A0A8H3E6N3</accession>
<evidence type="ECO:0000313" key="6">
    <source>
        <dbReference type="EMBL" id="CAE7193805.1"/>
    </source>
</evidence>
<keyword evidence="4" id="KW-1133">Transmembrane helix</keyword>
<keyword evidence="2" id="KW-0378">Hydrolase</keyword>
<comment type="caution">
    <text evidence="6">The sequence shown here is derived from an EMBL/GenBank/DDBJ whole genome shotgun (WGS) entry which is preliminary data.</text>
</comment>
<evidence type="ECO:0000256" key="4">
    <source>
        <dbReference type="SAM" id="Phobius"/>
    </source>
</evidence>
<sequence>MVAMHDVLEGSDKPINYWGISYGTVIGIYFVNMFPDRVGQVVLDGVVDPEHYANKPAYQAWGIKPESTDEAFTGFVTACATAGPSGCAIASNDSNPETVRKYVSDLIDSAYEYKRKVGPSAEYGSADVRFMVHDGMYHPSGWPQLAKDLVEVYKVVHNETRTSQTKRSLPEPLIGVSPRQTANGTNSDPAPDYAFQGVTCADAVDPGDTTTKDVFDFLVEVTRTVSPMFGPQWGEAGFYCHRWPVRAVERYTGPWNKKLANPILVIGNEADPATPYIMAKKVADALDDSAVLIQQDDYGHGSFAMHSDCTTSALQDYFLHNRLPTQDKVCGTNQVLFPGPGITKGNLNKLNAVSNPDSTTEISDLQDELDKARQRSHVLLVASIALGSGLLVAAVLLSCISGWHKSKSPHGTHIPRGAFEQASEGQGYMYENPYAPGTGIRSGGYSRVQA</sequence>
<dbReference type="PANTHER" id="PTHR43248:SF25">
    <property type="entry name" value="AB HYDROLASE-1 DOMAIN-CONTAINING PROTEIN-RELATED"/>
    <property type="match status" value="1"/>
</dbReference>
<keyword evidence="4" id="KW-0812">Transmembrane</keyword>
<gene>
    <name evidence="6" type="ORF">RDB_LOCUS130635</name>
</gene>
<dbReference type="Pfam" id="PF08386">
    <property type="entry name" value="Abhydrolase_4"/>
    <property type="match status" value="1"/>
</dbReference>
<dbReference type="InterPro" id="IPR051601">
    <property type="entry name" value="Serine_prot/Carboxylest_S33"/>
</dbReference>
<dbReference type="InterPro" id="IPR013595">
    <property type="entry name" value="Pept_S33_TAP-like_C"/>
</dbReference>
<dbReference type="GO" id="GO:0016787">
    <property type="term" value="F:hydrolase activity"/>
    <property type="evidence" value="ECO:0007669"/>
    <property type="project" value="UniProtKB-KW"/>
</dbReference>
<feature type="region of interest" description="Disordered" evidence="3">
    <location>
        <begin position="164"/>
        <end position="190"/>
    </location>
</feature>
<evidence type="ECO:0000256" key="2">
    <source>
        <dbReference type="ARBA" id="ARBA00022801"/>
    </source>
</evidence>
<evidence type="ECO:0000256" key="3">
    <source>
        <dbReference type="SAM" id="MobiDB-lite"/>
    </source>
</evidence>
<evidence type="ECO:0000313" key="7">
    <source>
        <dbReference type="Proteomes" id="UP000663827"/>
    </source>
</evidence>
<dbReference type="EMBL" id="CAJNJQ010003205">
    <property type="protein sequence ID" value="CAE7193805.1"/>
    <property type="molecule type" value="Genomic_DNA"/>
</dbReference>
<dbReference type="Gene3D" id="3.40.50.1820">
    <property type="entry name" value="alpha/beta hydrolase"/>
    <property type="match status" value="1"/>
</dbReference>
<dbReference type="SUPFAM" id="SSF53474">
    <property type="entry name" value="alpha/beta-Hydrolases"/>
    <property type="match status" value="1"/>
</dbReference>
<protein>
    <recommendedName>
        <fullName evidence="5">Peptidase S33 tripeptidyl aminopeptidase-like C-terminal domain-containing protein</fullName>
    </recommendedName>
</protein>
<dbReference type="PANTHER" id="PTHR43248">
    <property type="entry name" value="2-SUCCINYL-6-HYDROXY-2,4-CYCLOHEXADIENE-1-CARBOXYLATE SYNTHASE"/>
    <property type="match status" value="1"/>
</dbReference>
<reference evidence="6" key="1">
    <citation type="submission" date="2021-01" db="EMBL/GenBank/DDBJ databases">
        <authorList>
            <person name="Kaushik A."/>
        </authorList>
    </citation>
    <scope>NUCLEOTIDE SEQUENCE</scope>
    <source>
        <strain evidence="6">AG5</strain>
    </source>
</reference>
<dbReference type="Proteomes" id="UP000663827">
    <property type="component" value="Unassembled WGS sequence"/>
</dbReference>
<feature type="transmembrane region" description="Helical" evidence="4">
    <location>
        <begin position="378"/>
        <end position="400"/>
    </location>
</feature>
<proteinExistence type="inferred from homology"/>
<keyword evidence="4" id="KW-0472">Membrane</keyword>
<feature type="domain" description="Peptidase S33 tripeptidyl aminopeptidase-like C-terminal" evidence="5">
    <location>
        <begin position="226"/>
        <end position="330"/>
    </location>
</feature>
<dbReference type="InterPro" id="IPR029058">
    <property type="entry name" value="AB_hydrolase_fold"/>
</dbReference>
<organism evidence="6 7">
    <name type="scientific">Rhizoctonia solani</name>
    <dbReference type="NCBI Taxonomy" id="456999"/>
    <lineage>
        <taxon>Eukaryota</taxon>
        <taxon>Fungi</taxon>
        <taxon>Dikarya</taxon>
        <taxon>Basidiomycota</taxon>
        <taxon>Agaricomycotina</taxon>
        <taxon>Agaricomycetes</taxon>
        <taxon>Cantharellales</taxon>
        <taxon>Ceratobasidiaceae</taxon>
        <taxon>Rhizoctonia</taxon>
    </lineage>
</organism>
<name>A0A8H3E6N3_9AGAM</name>
<dbReference type="AlphaFoldDB" id="A0A8H3E6N3"/>
<feature type="compositionally biased region" description="Polar residues" evidence="3">
    <location>
        <begin position="178"/>
        <end position="188"/>
    </location>
</feature>
<comment type="similarity">
    <text evidence="1">Belongs to the peptidase S33 family.</text>
</comment>
<evidence type="ECO:0000259" key="5">
    <source>
        <dbReference type="Pfam" id="PF08386"/>
    </source>
</evidence>